<organism evidence="5 6">
    <name type="scientific">Rhodovulum sulfidophilum</name>
    <name type="common">Rhodobacter sulfidophilus</name>
    <dbReference type="NCBI Taxonomy" id="35806"/>
    <lineage>
        <taxon>Bacteria</taxon>
        <taxon>Pseudomonadati</taxon>
        <taxon>Pseudomonadota</taxon>
        <taxon>Alphaproteobacteria</taxon>
        <taxon>Rhodobacterales</taxon>
        <taxon>Paracoccaceae</taxon>
        <taxon>Rhodovulum</taxon>
    </lineage>
</organism>
<protein>
    <submittedName>
        <fullName evidence="5">Efflux RND transporter periplasmic adaptor subunit</fullName>
    </submittedName>
</protein>
<dbReference type="Gene3D" id="2.40.420.20">
    <property type="match status" value="1"/>
</dbReference>
<feature type="region of interest" description="Disordered" evidence="2">
    <location>
        <begin position="30"/>
        <end position="49"/>
    </location>
</feature>
<feature type="chain" id="PRO_5046659024" evidence="3">
    <location>
        <begin position="32"/>
        <end position="363"/>
    </location>
</feature>
<accession>A0ABS1RX73</accession>
<dbReference type="EMBL" id="JAESJJ010000032">
    <property type="protein sequence ID" value="MBL3610694.1"/>
    <property type="molecule type" value="Genomic_DNA"/>
</dbReference>
<evidence type="ECO:0000256" key="2">
    <source>
        <dbReference type="SAM" id="MobiDB-lite"/>
    </source>
</evidence>
<evidence type="ECO:0000256" key="3">
    <source>
        <dbReference type="SAM" id="SignalP"/>
    </source>
</evidence>
<dbReference type="RefSeq" id="WP_202250306.1">
    <property type="nucleotide sequence ID" value="NZ_JAESJJ010000032.1"/>
</dbReference>
<keyword evidence="3" id="KW-0732">Signal</keyword>
<feature type="signal peptide" evidence="3">
    <location>
        <begin position="1"/>
        <end position="31"/>
    </location>
</feature>
<dbReference type="Gene3D" id="2.40.50.100">
    <property type="match status" value="1"/>
</dbReference>
<dbReference type="SUPFAM" id="SSF111369">
    <property type="entry name" value="HlyD-like secretion proteins"/>
    <property type="match status" value="1"/>
</dbReference>
<dbReference type="PANTHER" id="PTHR30469:SF20">
    <property type="entry name" value="EFFLUX RND TRANSPORTER PERIPLASMIC ADAPTOR SUBUNIT"/>
    <property type="match status" value="1"/>
</dbReference>
<reference evidence="5 6" key="1">
    <citation type="submission" date="2021-01" db="EMBL/GenBank/DDBJ databases">
        <title>Draft genomes of Rhodovulum sulfidophilum.</title>
        <authorList>
            <person name="Guzman M.S."/>
        </authorList>
    </citation>
    <scope>NUCLEOTIDE SEQUENCE [LARGE SCALE GENOMIC DNA]</scope>
    <source>
        <strain evidence="5 6">AB35</strain>
    </source>
</reference>
<dbReference type="Gene3D" id="1.10.287.470">
    <property type="entry name" value="Helix hairpin bin"/>
    <property type="match status" value="1"/>
</dbReference>
<gene>
    <name evidence="5" type="ORF">JMM60_18205</name>
</gene>
<evidence type="ECO:0000256" key="1">
    <source>
        <dbReference type="ARBA" id="ARBA00009477"/>
    </source>
</evidence>
<name>A0ABS1RX73_RHOSU</name>
<proteinExistence type="inferred from homology"/>
<comment type="similarity">
    <text evidence="1">Belongs to the membrane fusion protein (MFP) (TC 8.A.1) family.</text>
</comment>
<dbReference type="NCBIfam" id="TIGR01730">
    <property type="entry name" value="RND_mfp"/>
    <property type="match status" value="1"/>
</dbReference>
<sequence length="363" mass="38777">MQNHPVDFKRFLAMSLTALSLLTSSAQVSNAQDRAVPPPVPVLTMRPGEDDKAPDRMFYGRVAARATVDLAFEVGGRIVTLDAVEGQRIAAGTVLAALDPAPYERAVARAELSLDQAERAFRRADTLAARDAASRARADDAETARDLAAVDLREARDARSDTRLVAPFDAILAKRIASVGALVSTGEPVVRLQDMSELRIDVELPERLLGRIGDPQEARFEAEIHGIDGPLDLAFREVRTETGEIGQSYTVSLAVAKADMHPWLLPGRSATVRAYLPKAETGVAVPATAVVTRGEGRHFVVAVEPDGDALVARHLPVEVTIPDGSTVRVEGLPANAEIVAVGGHLLEDGDPVSRYDGLIAKAE</sequence>
<dbReference type="PANTHER" id="PTHR30469">
    <property type="entry name" value="MULTIDRUG RESISTANCE PROTEIN MDTA"/>
    <property type="match status" value="1"/>
</dbReference>
<keyword evidence="6" id="KW-1185">Reference proteome</keyword>
<comment type="caution">
    <text evidence="5">The sequence shown here is derived from an EMBL/GenBank/DDBJ whole genome shotgun (WGS) entry which is preliminary data.</text>
</comment>
<dbReference type="Pfam" id="PF25917">
    <property type="entry name" value="BSH_RND"/>
    <property type="match status" value="1"/>
</dbReference>
<dbReference type="Gene3D" id="2.40.30.170">
    <property type="match status" value="1"/>
</dbReference>
<dbReference type="InterPro" id="IPR006143">
    <property type="entry name" value="RND_pump_MFP"/>
</dbReference>
<evidence type="ECO:0000313" key="5">
    <source>
        <dbReference type="EMBL" id="MBL3610694.1"/>
    </source>
</evidence>
<feature type="domain" description="Multidrug resistance protein MdtA-like barrel-sandwich hybrid" evidence="4">
    <location>
        <begin position="67"/>
        <end position="188"/>
    </location>
</feature>
<evidence type="ECO:0000313" key="6">
    <source>
        <dbReference type="Proteomes" id="UP000604473"/>
    </source>
</evidence>
<dbReference type="InterPro" id="IPR058625">
    <property type="entry name" value="MdtA-like_BSH"/>
</dbReference>
<dbReference type="Proteomes" id="UP000604473">
    <property type="component" value="Unassembled WGS sequence"/>
</dbReference>
<evidence type="ECO:0000259" key="4">
    <source>
        <dbReference type="Pfam" id="PF25917"/>
    </source>
</evidence>